<dbReference type="RefSeq" id="YP_009301194.1">
    <property type="nucleotide sequence ID" value="NC_031230.1"/>
</dbReference>
<protein>
    <submittedName>
        <fullName evidence="1">Uncharacterized protein</fullName>
    </submittedName>
</protein>
<dbReference type="KEGG" id="vg:29125102"/>
<name>A0A142K9A1_9CAUD</name>
<dbReference type="GeneID" id="29125102"/>
<proteinExistence type="predicted"/>
<dbReference type="Proteomes" id="UP000201371">
    <property type="component" value="Segment"/>
</dbReference>
<dbReference type="OrthoDB" id="36672at10239"/>
<accession>A0A142K9A1</accession>
<organism evidence="1 2">
    <name type="scientific">Gordonia phage Yvonnetastic</name>
    <dbReference type="NCBI Taxonomy" id="1821566"/>
    <lineage>
        <taxon>Viruses</taxon>
        <taxon>Duplodnaviria</taxon>
        <taxon>Heunggongvirae</taxon>
        <taxon>Uroviricota</taxon>
        <taxon>Caudoviricetes</taxon>
        <taxon>Yvonnevirus</taxon>
        <taxon>Yvonnevirus yvonnetastic</taxon>
        <taxon>Gordonia virus Yvonnetastic</taxon>
    </lineage>
</organism>
<evidence type="ECO:0000313" key="2">
    <source>
        <dbReference type="Proteomes" id="UP000201371"/>
    </source>
</evidence>
<evidence type="ECO:0000313" key="1">
    <source>
        <dbReference type="EMBL" id="AMS02684.1"/>
    </source>
</evidence>
<keyword evidence="2" id="KW-1185">Reference proteome</keyword>
<gene>
    <name evidence="1" type="primary">140</name>
    <name evidence="1" type="ORF">SEA_YVONNETASTIC_140</name>
</gene>
<dbReference type="EMBL" id="KU963248">
    <property type="protein sequence ID" value="AMS02684.1"/>
    <property type="molecule type" value="Genomic_DNA"/>
</dbReference>
<sequence>MIAALVNYAHVGRKLKISSLDGLILGVKHRRRGRSVDIVFELETTLGAKTVVVSPRTEVTLLEPVLPREWRD</sequence>
<reference evidence="2" key="1">
    <citation type="submission" date="2016-03" db="EMBL/GenBank/DDBJ databases">
        <authorList>
            <person name="Ploux O."/>
        </authorList>
    </citation>
    <scope>NUCLEOTIDE SEQUENCE [LARGE SCALE GENOMIC DNA]</scope>
</reference>